<organism evidence="2 3">
    <name type="scientific">Portibacter lacus</name>
    <dbReference type="NCBI Taxonomy" id="1099794"/>
    <lineage>
        <taxon>Bacteria</taxon>
        <taxon>Pseudomonadati</taxon>
        <taxon>Bacteroidota</taxon>
        <taxon>Saprospiria</taxon>
        <taxon>Saprospirales</taxon>
        <taxon>Haliscomenobacteraceae</taxon>
        <taxon>Portibacter</taxon>
    </lineage>
</organism>
<dbReference type="AlphaFoldDB" id="A0AA37STH9"/>
<dbReference type="InterPro" id="IPR050644">
    <property type="entry name" value="PG_Glycine_Bridge_Synth"/>
</dbReference>
<dbReference type="PANTHER" id="PTHR36174">
    <property type="entry name" value="LIPID II:GLYCINE GLYCYLTRANSFERASE"/>
    <property type="match status" value="1"/>
</dbReference>
<sequence>MKILDPEEYFKEWQRIVENDSRYCFYNTIQWYQLQEKYYNIQLKFFNLNINGEFILIPVFERKRKFGFREYNTSLLGTYGTILIDKNQDLEEESVLSSIDKKKNFNISGNPFFSENFSDNNSNDFTQILYLENLTTDHFKGNHRRFIIKAEKDDMNVISTEDLSEWKLYFEIYTKVKLERGDKSSNDYNYKLFELIYNLPVKMRKLWIVKHDNKIVGGGVFFYYKNKVHHWHGAFMRDKLKFGSTYLMHSIVMKDAQEKGFNIYDFNPSGGHKGVEKFKSGFNPEKLYFLRAENQKLIYGLALKSYEKIRMFFKL</sequence>
<keyword evidence="3" id="KW-1185">Reference proteome</keyword>
<dbReference type="Pfam" id="PF13480">
    <property type="entry name" value="Acetyltransf_6"/>
    <property type="match status" value="1"/>
</dbReference>
<dbReference type="Gene3D" id="3.40.630.30">
    <property type="match status" value="1"/>
</dbReference>
<dbReference type="InterPro" id="IPR016181">
    <property type="entry name" value="Acyl_CoA_acyltransferase"/>
</dbReference>
<evidence type="ECO:0000313" key="2">
    <source>
        <dbReference type="EMBL" id="GLR19015.1"/>
    </source>
</evidence>
<feature type="domain" description="BioF2-like acetyltransferase" evidence="1">
    <location>
        <begin position="140"/>
        <end position="279"/>
    </location>
</feature>
<proteinExistence type="predicted"/>
<gene>
    <name evidence="2" type="ORF">GCM10007940_36310</name>
</gene>
<comment type="caution">
    <text evidence="2">The sequence shown here is derived from an EMBL/GenBank/DDBJ whole genome shotgun (WGS) entry which is preliminary data.</text>
</comment>
<dbReference type="SUPFAM" id="SSF55729">
    <property type="entry name" value="Acyl-CoA N-acyltransferases (Nat)"/>
    <property type="match status" value="1"/>
</dbReference>
<name>A0AA37STH9_9BACT</name>
<evidence type="ECO:0000313" key="3">
    <source>
        <dbReference type="Proteomes" id="UP001156666"/>
    </source>
</evidence>
<dbReference type="PANTHER" id="PTHR36174:SF1">
    <property type="entry name" value="LIPID II:GLYCINE GLYCYLTRANSFERASE"/>
    <property type="match status" value="1"/>
</dbReference>
<protein>
    <recommendedName>
        <fullName evidence="1">BioF2-like acetyltransferase domain-containing protein</fullName>
    </recommendedName>
</protein>
<evidence type="ECO:0000259" key="1">
    <source>
        <dbReference type="Pfam" id="PF13480"/>
    </source>
</evidence>
<dbReference type="EMBL" id="BSOH01000023">
    <property type="protein sequence ID" value="GLR19015.1"/>
    <property type="molecule type" value="Genomic_DNA"/>
</dbReference>
<accession>A0AA37STH9</accession>
<reference evidence="2" key="2">
    <citation type="submission" date="2023-01" db="EMBL/GenBank/DDBJ databases">
        <title>Draft genome sequence of Portibacter lacus strain NBRC 108769.</title>
        <authorList>
            <person name="Sun Q."/>
            <person name="Mori K."/>
        </authorList>
    </citation>
    <scope>NUCLEOTIDE SEQUENCE</scope>
    <source>
        <strain evidence="2">NBRC 108769</strain>
    </source>
</reference>
<reference evidence="2" key="1">
    <citation type="journal article" date="2014" name="Int. J. Syst. Evol. Microbiol.">
        <title>Complete genome sequence of Corynebacterium casei LMG S-19264T (=DSM 44701T), isolated from a smear-ripened cheese.</title>
        <authorList>
            <consortium name="US DOE Joint Genome Institute (JGI-PGF)"/>
            <person name="Walter F."/>
            <person name="Albersmeier A."/>
            <person name="Kalinowski J."/>
            <person name="Ruckert C."/>
        </authorList>
    </citation>
    <scope>NUCLEOTIDE SEQUENCE</scope>
    <source>
        <strain evidence="2">NBRC 108769</strain>
    </source>
</reference>
<dbReference type="Proteomes" id="UP001156666">
    <property type="component" value="Unassembled WGS sequence"/>
</dbReference>
<dbReference type="InterPro" id="IPR038740">
    <property type="entry name" value="BioF2-like_GNAT_dom"/>
</dbReference>
<dbReference type="RefSeq" id="WP_235292960.1">
    <property type="nucleotide sequence ID" value="NZ_BSOH01000023.1"/>
</dbReference>